<reference evidence="14 15" key="1">
    <citation type="submission" date="2016-10" db="EMBL/GenBank/DDBJ databases">
        <authorList>
            <person name="Varghese N."/>
            <person name="Submissions S."/>
        </authorList>
    </citation>
    <scope>NUCLEOTIDE SEQUENCE [LARGE SCALE GENOMIC DNA]</scope>
    <source>
        <strain evidence="14 15">DSM 11449</strain>
    </source>
</reference>
<dbReference type="InterPro" id="IPR030963">
    <property type="entry name" value="DHQ_synth_fam"/>
</dbReference>
<comment type="cofactor">
    <cofactor evidence="2">
        <name>Co(2+)</name>
        <dbReference type="ChEBI" id="CHEBI:48828"/>
    </cofactor>
</comment>
<keyword evidence="5" id="KW-0479">Metal-binding</keyword>
<dbReference type="Pfam" id="PF01761">
    <property type="entry name" value="DHQ_synthase"/>
    <property type="match status" value="1"/>
</dbReference>
<evidence type="ECO:0000256" key="9">
    <source>
        <dbReference type="ARBA" id="ARBA00023239"/>
    </source>
</evidence>
<evidence type="ECO:0000256" key="7">
    <source>
        <dbReference type="ARBA" id="ARBA00022833"/>
    </source>
</evidence>
<organism evidence="14 15">
    <name type="scientific">Capnocytophaga granulosa</name>
    <dbReference type="NCBI Taxonomy" id="45242"/>
    <lineage>
        <taxon>Bacteria</taxon>
        <taxon>Pseudomonadati</taxon>
        <taxon>Bacteroidota</taxon>
        <taxon>Flavobacteriia</taxon>
        <taxon>Flavobacteriales</taxon>
        <taxon>Flavobacteriaceae</taxon>
        <taxon>Capnocytophaga</taxon>
    </lineage>
</organism>
<comment type="cofactor">
    <cofactor evidence="1">
        <name>NAD(+)</name>
        <dbReference type="ChEBI" id="CHEBI:57540"/>
    </cofactor>
</comment>
<evidence type="ECO:0000256" key="2">
    <source>
        <dbReference type="ARBA" id="ARBA00001941"/>
    </source>
</evidence>
<dbReference type="Proteomes" id="UP000182771">
    <property type="component" value="Unassembled WGS sequence"/>
</dbReference>
<comment type="function">
    <text evidence="4">Catalyzes the conversion of 3-deoxy-D-arabino-heptulosonate 7-phosphate (DAHP) to dehydroquinate (DHQ).</text>
</comment>
<evidence type="ECO:0000313" key="14">
    <source>
        <dbReference type="EMBL" id="SDW06616.1"/>
    </source>
</evidence>
<keyword evidence="10" id="KW-0170">Cobalt</keyword>
<dbReference type="GeneID" id="85017968"/>
<evidence type="ECO:0000256" key="10">
    <source>
        <dbReference type="ARBA" id="ARBA00023285"/>
    </source>
</evidence>
<comment type="caution">
    <text evidence="14">The sequence shown here is derived from an EMBL/GenBank/DDBJ whole genome shotgun (WGS) entry which is preliminary data.</text>
</comment>
<keyword evidence="6" id="KW-0547">Nucleotide-binding</keyword>
<feature type="domain" description="3-dehydroquinate synthase C-terminal" evidence="13">
    <location>
        <begin position="176"/>
        <end position="318"/>
    </location>
</feature>
<dbReference type="NCBIfam" id="TIGR01357">
    <property type="entry name" value="aroB"/>
    <property type="match status" value="1"/>
</dbReference>
<dbReference type="CDD" id="cd08195">
    <property type="entry name" value="DHQS"/>
    <property type="match status" value="1"/>
</dbReference>
<feature type="domain" description="3-dehydroquinate synthase N-terminal" evidence="12">
    <location>
        <begin position="62"/>
        <end position="174"/>
    </location>
</feature>
<dbReference type="GO" id="GO:0000166">
    <property type="term" value="F:nucleotide binding"/>
    <property type="evidence" value="ECO:0007669"/>
    <property type="project" value="UniProtKB-KW"/>
</dbReference>
<evidence type="ECO:0000313" key="15">
    <source>
        <dbReference type="Proteomes" id="UP000182771"/>
    </source>
</evidence>
<evidence type="ECO:0000256" key="6">
    <source>
        <dbReference type="ARBA" id="ARBA00022741"/>
    </source>
</evidence>
<dbReference type="Pfam" id="PF24621">
    <property type="entry name" value="DHQS_C"/>
    <property type="match status" value="1"/>
</dbReference>
<dbReference type="PANTHER" id="PTHR43622">
    <property type="entry name" value="3-DEHYDROQUINATE SYNTHASE"/>
    <property type="match status" value="1"/>
</dbReference>
<dbReference type="GO" id="GO:0005737">
    <property type="term" value="C:cytoplasm"/>
    <property type="evidence" value="ECO:0007669"/>
    <property type="project" value="InterPro"/>
</dbReference>
<evidence type="ECO:0000256" key="8">
    <source>
        <dbReference type="ARBA" id="ARBA00023027"/>
    </source>
</evidence>
<evidence type="ECO:0000256" key="4">
    <source>
        <dbReference type="ARBA" id="ARBA00003485"/>
    </source>
</evidence>
<dbReference type="GO" id="GO:0046872">
    <property type="term" value="F:metal ion binding"/>
    <property type="evidence" value="ECO:0007669"/>
    <property type="project" value="UniProtKB-KW"/>
</dbReference>
<evidence type="ECO:0000259" key="12">
    <source>
        <dbReference type="Pfam" id="PF01761"/>
    </source>
</evidence>
<gene>
    <name evidence="14" type="ORF">SAMN05444420_101158</name>
</gene>
<evidence type="ECO:0000259" key="13">
    <source>
        <dbReference type="Pfam" id="PF24621"/>
    </source>
</evidence>
<dbReference type="FunFam" id="3.40.50.1970:FF:000007">
    <property type="entry name" value="Pentafunctional AROM polypeptide"/>
    <property type="match status" value="1"/>
</dbReference>
<accession>A0A1H2QHH8</accession>
<evidence type="ECO:0000256" key="5">
    <source>
        <dbReference type="ARBA" id="ARBA00022723"/>
    </source>
</evidence>
<evidence type="ECO:0000256" key="1">
    <source>
        <dbReference type="ARBA" id="ARBA00001911"/>
    </source>
</evidence>
<dbReference type="OrthoDB" id="9806583at2"/>
<dbReference type="RefSeq" id="WP_016419468.1">
    <property type="nucleotide sequence ID" value="NZ_FNND01000001.1"/>
</dbReference>
<evidence type="ECO:0000256" key="3">
    <source>
        <dbReference type="ARBA" id="ARBA00001947"/>
    </source>
</evidence>
<protein>
    <recommendedName>
        <fullName evidence="11">3-dehydroquinate synthase</fullName>
        <ecNumber evidence="11">4.2.3.4</ecNumber>
    </recommendedName>
</protein>
<dbReference type="EMBL" id="FNND01000001">
    <property type="protein sequence ID" value="SDW06616.1"/>
    <property type="molecule type" value="Genomic_DNA"/>
</dbReference>
<dbReference type="InterPro" id="IPR056179">
    <property type="entry name" value="DHQS_C"/>
</dbReference>
<name>A0A1H2QHH8_9FLAO</name>
<dbReference type="InterPro" id="IPR050071">
    <property type="entry name" value="Dehydroquinate_synthase"/>
</dbReference>
<dbReference type="EC" id="4.2.3.4" evidence="11"/>
<dbReference type="PANTHER" id="PTHR43622:SF1">
    <property type="entry name" value="3-DEHYDROQUINATE SYNTHASE"/>
    <property type="match status" value="1"/>
</dbReference>
<dbReference type="GO" id="GO:0009423">
    <property type="term" value="P:chorismate biosynthetic process"/>
    <property type="evidence" value="ECO:0007669"/>
    <property type="project" value="UniProtKB-UniRule"/>
</dbReference>
<keyword evidence="15" id="KW-1185">Reference proteome</keyword>
<dbReference type="PIRSF" id="PIRSF001455">
    <property type="entry name" value="DHQ_synth"/>
    <property type="match status" value="1"/>
</dbReference>
<keyword evidence="7" id="KW-0862">Zinc</keyword>
<dbReference type="AlphaFoldDB" id="A0A1H2QHH8"/>
<dbReference type="InterPro" id="IPR016037">
    <property type="entry name" value="DHQ_synth_AroB"/>
</dbReference>
<dbReference type="SUPFAM" id="SSF56796">
    <property type="entry name" value="Dehydroquinate synthase-like"/>
    <property type="match status" value="1"/>
</dbReference>
<dbReference type="Gene3D" id="3.40.50.1970">
    <property type="match status" value="1"/>
</dbReference>
<dbReference type="GO" id="GO:0003856">
    <property type="term" value="F:3-dehydroquinate synthase activity"/>
    <property type="evidence" value="ECO:0007669"/>
    <property type="project" value="UniProtKB-UniRule"/>
</dbReference>
<dbReference type="Gene3D" id="1.20.1090.10">
    <property type="entry name" value="Dehydroquinate synthase-like - alpha domain"/>
    <property type="match status" value="1"/>
</dbReference>
<proteinExistence type="predicted"/>
<dbReference type="InterPro" id="IPR030960">
    <property type="entry name" value="DHQS/DOIS_N"/>
</dbReference>
<dbReference type="GO" id="GO:0009073">
    <property type="term" value="P:aromatic amino acid family biosynthetic process"/>
    <property type="evidence" value="ECO:0007669"/>
    <property type="project" value="InterPro"/>
</dbReference>
<comment type="cofactor">
    <cofactor evidence="3">
        <name>Zn(2+)</name>
        <dbReference type="ChEBI" id="CHEBI:29105"/>
    </cofactor>
</comment>
<keyword evidence="8" id="KW-0520">NAD</keyword>
<evidence type="ECO:0000256" key="11">
    <source>
        <dbReference type="NCBIfam" id="TIGR01357"/>
    </source>
</evidence>
<sequence length="355" mass="40406">MDMKKIDTTDYTIYFSEEGYKYLADYVKEKKYSKIFVLSDTHTHECCVYTFLQKFPFEVEIIEVEAGEEHKNLDTCLSLWQTLSDLEADRKSLLINVGGGVVTDMGGFVASTFKRGIDFINVPTTLLAMVDASIGGKTGVDLGVLKNQIGVINNPQLLLIDVNYLATLPKEEFRSGLAEMFKHGLIQSPAYWEKMKQLSALTTDDLEEIIYESVVIKHQVVKQDPKEQGLRKILNFGHTLGHAIESYCLAHRSKRLLHGEAVAIGMILAAFLSHKLLHFPWEKTVEIKRVLLDYFSRENFSAQEIAAIQELLKYDKKNAYGHVYFVLLEAIGQPKWNIEVEEALVEQAFAYYSEK</sequence>
<keyword evidence="9" id="KW-0456">Lyase</keyword>